<comment type="catalytic activity">
    <reaction evidence="1">
        <text>D-glucose(out) = D-glucose(in)</text>
        <dbReference type="Rhea" id="RHEA:60376"/>
        <dbReference type="ChEBI" id="CHEBI:4167"/>
    </reaction>
</comment>
<feature type="region of interest" description="Disordered" evidence="9">
    <location>
        <begin position="494"/>
        <end position="531"/>
    </location>
</feature>
<evidence type="ECO:0000256" key="8">
    <source>
        <dbReference type="RuleBase" id="RU003346"/>
    </source>
</evidence>
<evidence type="ECO:0000256" key="10">
    <source>
        <dbReference type="SAM" id="Phobius"/>
    </source>
</evidence>
<evidence type="ECO:0000256" key="1">
    <source>
        <dbReference type="ARBA" id="ARBA00000618"/>
    </source>
</evidence>
<feature type="transmembrane region" description="Helical" evidence="10">
    <location>
        <begin position="7"/>
        <end position="26"/>
    </location>
</feature>
<dbReference type="PANTHER" id="PTHR48023">
    <property type="entry name" value="D-XYLOSE-PROTON SYMPORTER-LIKE 2"/>
    <property type="match status" value="1"/>
</dbReference>
<dbReference type="GO" id="GO:0022857">
    <property type="term" value="F:transmembrane transporter activity"/>
    <property type="evidence" value="ECO:0007669"/>
    <property type="project" value="InterPro"/>
</dbReference>
<sequence>MSYSTVAASLVAASGGILFGYDMGIISGALLQLREEFKLSYLMQEVIVSSLLFGAIISSLFGGTVIDVVGRKFTMIGNCLVFAIGALILSFTPSVTVLVFGRVFLGLAVGLSVVAECAYITEISNPEHRGKLVSLTEVAIALGFLMAYFINYLFILIPHGWRFMFGISAIFALGQGFALLFVPKSPRFLIIKNKPIEALQVLRRLRSDEDSAHQELSSLKHHLSSEQNLGWKELCSQKNNLCYRLVIGLGLAFLQQASGLPTILYYAPVVLKQIGFYSNQSATLATIGAGVTKMIAVCISLCAVDRIGRKKLLTIGTVLMALCLFFASALNRPSSIPCQEDNCDSHGENINFTDNEYVSNATTEQVSASLPVSTCLSLVCMLCYVAAYSISYGPVTWLLLSEIFPSSVKGRSIALVVAANWTFNLVFSFTFLDYLAKTGIMWTFITYGIACSIGLLFVLTVVPETKGRTLEDIDSSLNELSVLRELKLRCASSVCTDSGSPRASYEPLSQGPLPEPALCTSSADSHTESAI</sequence>
<dbReference type="InterPro" id="IPR036259">
    <property type="entry name" value="MFS_trans_sf"/>
</dbReference>
<dbReference type="PRINTS" id="PR00171">
    <property type="entry name" value="SUGRTRNSPORT"/>
</dbReference>
<feature type="transmembrane region" description="Helical" evidence="10">
    <location>
        <begin position="97"/>
        <end position="120"/>
    </location>
</feature>
<evidence type="ECO:0000313" key="12">
    <source>
        <dbReference type="EMBL" id="KAF6020015.1"/>
    </source>
</evidence>
<dbReference type="GO" id="GO:0016020">
    <property type="term" value="C:membrane"/>
    <property type="evidence" value="ECO:0007669"/>
    <property type="project" value="UniProtKB-SubCell"/>
</dbReference>
<feature type="transmembrane region" description="Helical" evidence="10">
    <location>
        <begin position="376"/>
        <end position="400"/>
    </location>
</feature>
<dbReference type="OrthoDB" id="4142200at2759"/>
<dbReference type="SUPFAM" id="SSF103473">
    <property type="entry name" value="MFS general substrate transporter"/>
    <property type="match status" value="1"/>
</dbReference>
<evidence type="ECO:0000256" key="9">
    <source>
        <dbReference type="SAM" id="MobiDB-lite"/>
    </source>
</evidence>
<dbReference type="InterPro" id="IPR005828">
    <property type="entry name" value="MFS_sugar_transport-like"/>
</dbReference>
<name>A0A7J7J1R2_BUGNE</name>
<evidence type="ECO:0000256" key="6">
    <source>
        <dbReference type="ARBA" id="ARBA00022989"/>
    </source>
</evidence>
<keyword evidence="13" id="KW-1185">Reference proteome</keyword>
<comment type="caution">
    <text evidence="12">The sequence shown here is derived from an EMBL/GenBank/DDBJ whole genome shotgun (WGS) entry which is preliminary data.</text>
</comment>
<evidence type="ECO:0000256" key="7">
    <source>
        <dbReference type="ARBA" id="ARBA00023136"/>
    </source>
</evidence>
<accession>A0A7J7J1R2</accession>
<comment type="similarity">
    <text evidence="3">Belongs to the major facilitator superfamily. Sugar transporter (TC 2.A.1.1) family. Glucose transporter subfamily.</text>
</comment>
<dbReference type="Gene3D" id="1.20.1250.20">
    <property type="entry name" value="MFS general substrate transporter like domains"/>
    <property type="match status" value="1"/>
</dbReference>
<dbReference type="NCBIfam" id="TIGR00879">
    <property type="entry name" value="SP"/>
    <property type="match status" value="1"/>
</dbReference>
<gene>
    <name evidence="12" type="ORF">EB796_021675</name>
</gene>
<keyword evidence="6 10" id="KW-1133">Transmembrane helix</keyword>
<feature type="domain" description="Major facilitator superfamily (MFS) profile" evidence="11">
    <location>
        <begin position="8"/>
        <end position="466"/>
    </location>
</feature>
<protein>
    <submittedName>
        <fullName evidence="12">SLC2A12</fullName>
    </submittedName>
</protein>
<keyword evidence="7 10" id="KW-0472">Membrane</keyword>
<comment type="subcellular location">
    <subcellularLocation>
        <location evidence="2">Membrane</location>
        <topology evidence="2">Multi-pass membrane protein</topology>
    </subcellularLocation>
</comment>
<evidence type="ECO:0000313" key="13">
    <source>
        <dbReference type="Proteomes" id="UP000593567"/>
    </source>
</evidence>
<dbReference type="PROSITE" id="PS00216">
    <property type="entry name" value="SUGAR_TRANSPORT_1"/>
    <property type="match status" value="2"/>
</dbReference>
<dbReference type="InterPro" id="IPR050820">
    <property type="entry name" value="MFS_Sugar_Transporter"/>
</dbReference>
<dbReference type="InterPro" id="IPR020846">
    <property type="entry name" value="MFS_dom"/>
</dbReference>
<evidence type="ECO:0000256" key="2">
    <source>
        <dbReference type="ARBA" id="ARBA00004141"/>
    </source>
</evidence>
<feature type="transmembrane region" description="Helical" evidence="10">
    <location>
        <begin position="46"/>
        <end position="66"/>
    </location>
</feature>
<feature type="transmembrane region" description="Helical" evidence="10">
    <location>
        <begin position="132"/>
        <end position="157"/>
    </location>
</feature>
<dbReference type="GO" id="GO:1904659">
    <property type="term" value="P:D-glucose transmembrane transport"/>
    <property type="evidence" value="ECO:0007669"/>
    <property type="project" value="TreeGrafter"/>
</dbReference>
<dbReference type="InterPro" id="IPR003663">
    <property type="entry name" value="Sugar/inositol_transpt"/>
</dbReference>
<organism evidence="12 13">
    <name type="scientific">Bugula neritina</name>
    <name type="common">Brown bryozoan</name>
    <name type="synonym">Sertularia neritina</name>
    <dbReference type="NCBI Taxonomy" id="10212"/>
    <lineage>
        <taxon>Eukaryota</taxon>
        <taxon>Metazoa</taxon>
        <taxon>Spiralia</taxon>
        <taxon>Lophotrochozoa</taxon>
        <taxon>Bryozoa</taxon>
        <taxon>Gymnolaemata</taxon>
        <taxon>Cheilostomatida</taxon>
        <taxon>Flustrina</taxon>
        <taxon>Buguloidea</taxon>
        <taxon>Bugulidae</taxon>
        <taxon>Bugula</taxon>
    </lineage>
</organism>
<evidence type="ECO:0000256" key="4">
    <source>
        <dbReference type="ARBA" id="ARBA00022448"/>
    </source>
</evidence>
<dbReference type="PROSITE" id="PS50850">
    <property type="entry name" value="MFS"/>
    <property type="match status" value="1"/>
</dbReference>
<reference evidence="12" key="1">
    <citation type="submission" date="2020-06" db="EMBL/GenBank/DDBJ databases">
        <title>Draft genome of Bugula neritina, a colonial animal packing powerful symbionts and potential medicines.</title>
        <authorList>
            <person name="Rayko M."/>
        </authorList>
    </citation>
    <scope>NUCLEOTIDE SEQUENCE [LARGE SCALE GENOMIC DNA]</scope>
    <source>
        <strain evidence="12">Kwan_BN1</strain>
    </source>
</reference>
<dbReference type="PROSITE" id="PS00217">
    <property type="entry name" value="SUGAR_TRANSPORT_2"/>
    <property type="match status" value="1"/>
</dbReference>
<dbReference type="Pfam" id="PF00083">
    <property type="entry name" value="Sugar_tr"/>
    <property type="match status" value="1"/>
</dbReference>
<dbReference type="EMBL" id="VXIV02003199">
    <property type="protein sequence ID" value="KAF6020015.1"/>
    <property type="molecule type" value="Genomic_DNA"/>
</dbReference>
<dbReference type="InterPro" id="IPR005829">
    <property type="entry name" value="Sugar_transporter_CS"/>
</dbReference>
<feature type="transmembrane region" description="Helical" evidence="10">
    <location>
        <begin position="412"/>
        <end position="432"/>
    </location>
</feature>
<feature type="transmembrane region" description="Helical" evidence="10">
    <location>
        <begin position="241"/>
        <end position="264"/>
    </location>
</feature>
<feature type="transmembrane region" description="Helical" evidence="10">
    <location>
        <begin position="73"/>
        <end position="91"/>
    </location>
</feature>
<feature type="compositionally biased region" description="Polar residues" evidence="9">
    <location>
        <begin position="519"/>
        <end position="531"/>
    </location>
</feature>
<keyword evidence="5 10" id="KW-0812">Transmembrane</keyword>
<feature type="transmembrane region" description="Helical" evidence="10">
    <location>
        <begin position="444"/>
        <end position="462"/>
    </location>
</feature>
<evidence type="ECO:0000256" key="5">
    <source>
        <dbReference type="ARBA" id="ARBA00022692"/>
    </source>
</evidence>
<feature type="transmembrane region" description="Helical" evidence="10">
    <location>
        <begin position="311"/>
        <end position="330"/>
    </location>
</feature>
<feature type="transmembrane region" description="Helical" evidence="10">
    <location>
        <begin position="163"/>
        <end position="182"/>
    </location>
</feature>
<dbReference type="PANTHER" id="PTHR48023:SF4">
    <property type="entry name" value="D-XYLOSE-PROTON SYMPORTER-LIKE 2"/>
    <property type="match status" value="1"/>
</dbReference>
<keyword evidence="4 8" id="KW-0813">Transport</keyword>
<evidence type="ECO:0000256" key="3">
    <source>
        <dbReference type="ARBA" id="ARBA00007004"/>
    </source>
</evidence>
<dbReference type="Proteomes" id="UP000593567">
    <property type="component" value="Unassembled WGS sequence"/>
</dbReference>
<evidence type="ECO:0000259" key="11">
    <source>
        <dbReference type="PROSITE" id="PS50850"/>
    </source>
</evidence>
<dbReference type="AlphaFoldDB" id="A0A7J7J1R2"/>
<feature type="transmembrane region" description="Helical" evidence="10">
    <location>
        <begin position="284"/>
        <end position="304"/>
    </location>
</feature>
<proteinExistence type="inferred from homology"/>